<keyword evidence="2" id="KW-1185">Reference proteome</keyword>
<evidence type="ECO:0000313" key="2">
    <source>
        <dbReference type="Proteomes" id="UP000215335"/>
    </source>
</evidence>
<comment type="caution">
    <text evidence="1">The sequence shown here is derived from an EMBL/GenBank/DDBJ whole genome shotgun (WGS) entry which is preliminary data.</text>
</comment>
<gene>
    <name evidence="1" type="ORF">TSAR_009854</name>
</gene>
<dbReference type="Proteomes" id="UP000215335">
    <property type="component" value="Unassembled WGS sequence"/>
</dbReference>
<proteinExistence type="predicted"/>
<dbReference type="AlphaFoldDB" id="A0A232EG33"/>
<protein>
    <recommendedName>
        <fullName evidence="3">DDE Tnp4 domain-containing protein</fullName>
    </recommendedName>
</protein>
<organism evidence="1 2">
    <name type="scientific">Trichomalopsis sarcophagae</name>
    <dbReference type="NCBI Taxonomy" id="543379"/>
    <lineage>
        <taxon>Eukaryota</taxon>
        <taxon>Metazoa</taxon>
        <taxon>Ecdysozoa</taxon>
        <taxon>Arthropoda</taxon>
        <taxon>Hexapoda</taxon>
        <taxon>Insecta</taxon>
        <taxon>Pterygota</taxon>
        <taxon>Neoptera</taxon>
        <taxon>Endopterygota</taxon>
        <taxon>Hymenoptera</taxon>
        <taxon>Apocrita</taxon>
        <taxon>Proctotrupomorpha</taxon>
        <taxon>Chalcidoidea</taxon>
        <taxon>Pteromalidae</taxon>
        <taxon>Pteromalinae</taxon>
        <taxon>Trichomalopsis</taxon>
    </lineage>
</organism>
<evidence type="ECO:0000313" key="1">
    <source>
        <dbReference type="EMBL" id="OXU17282.1"/>
    </source>
</evidence>
<accession>A0A232EG33</accession>
<dbReference type="EMBL" id="NNAY01004891">
    <property type="protein sequence ID" value="OXU17282.1"/>
    <property type="molecule type" value="Genomic_DNA"/>
</dbReference>
<reference evidence="1 2" key="1">
    <citation type="journal article" date="2017" name="Curr. Biol.">
        <title>The Evolution of Venom by Co-option of Single-Copy Genes.</title>
        <authorList>
            <person name="Martinson E.O."/>
            <person name="Mrinalini"/>
            <person name="Kelkar Y.D."/>
            <person name="Chang C.H."/>
            <person name="Werren J.H."/>
        </authorList>
    </citation>
    <scope>NUCLEOTIDE SEQUENCE [LARGE SCALE GENOMIC DNA]</scope>
    <source>
        <strain evidence="1 2">Alberta</strain>
        <tissue evidence="1">Whole body</tissue>
    </source>
</reference>
<evidence type="ECO:0008006" key="3">
    <source>
        <dbReference type="Google" id="ProtNLM"/>
    </source>
</evidence>
<name>A0A232EG33_9HYME</name>
<sequence>MRNTHLVPYYILCICILHNICLKRQDELEFPMVIPKIEDDNNGPVKVNNELEDQGIQKRLELTRIINENSKRCFRLSSDFSTKNFFKDPPESFGFSINNKNNTVLIVVGYLFDLLYSSSTSSISKLTPEPAVDKGLIHDRI</sequence>